<evidence type="ECO:0000313" key="2">
    <source>
        <dbReference type="EMBL" id="AOP35421.1"/>
    </source>
</evidence>
<feature type="transmembrane region" description="Helical" evidence="1">
    <location>
        <begin position="318"/>
        <end position="336"/>
    </location>
</feature>
<feature type="transmembrane region" description="Helical" evidence="1">
    <location>
        <begin position="161"/>
        <end position="177"/>
    </location>
</feature>
<sequence>MRKYIWIFLLFLPSLYYTGTLLSWEKKKKLPITGDEPHYLIIAESILRDADVDLKNNYEEDAITKKILGPTDVENHTIPKNGKLYSVHPIGTSWLVLVGYALSGISGARILLALFTGLLPFAFYRIGRIFHLAREESALLSLLYSISLPFPMVAGQIFPDLPSGILFVFIFSILLYLETHSNKKEFQNILLFACGIGFGFLAWLHVKNMPAMLPLLLWFLFKKEWGLKPRILSLGIGALLILSLFFWNDLWYDSIKGSFFAAKNAPPRLDSRIEHWVTVGFGLFMDRNQGLFFQNPLIWIPGCIGWFYLFQKRDFRKIGILLFLTLGIQWALNAGHPCSYGCLALPGRFQWGSSALWFIPFLGGWILIKSLSKTISQGILILAVSYQIWIGKYWFDHTASLYHVMQPDPGKRFGFFPESILPYLPSWTDLENSWKNPINGLWIGIFLLPILAFGSFQIWNKKDGKNGLKPLIDRESK</sequence>
<keyword evidence="3" id="KW-1185">Reference proteome</keyword>
<dbReference type="RefSeq" id="WP_069608624.1">
    <property type="nucleotide sequence ID" value="NZ_CP015217.1"/>
</dbReference>
<keyword evidence="1" id="KW-1133">Transmembrane helix</keyword>
<protein>
    <recommendedName>
        <fullName evidence="4">Glycosyltransferase RgtA/B/C/D-like domain-containing protein</fullName>
    </recommendedName>
</protein>
<dbReference type="EMBL" id="CP015217">
    <property type="protein sequence ID" value="AOP35421.1"/>
    <property type="molecule type" value="Genomic_DNA"/>
</dbReference>
<feature type="transmembrane region" description="Helical" evidence="1">
    <location>
        <begin position="375"/>
        <end position="395"/>
    </location>
</feature>
<reference evidence="2 3" key="1">
    <citation type="submission" date="2016-04" db="EMBL/GenBank/DDBJ databases">
        <title>Complete genome seqeunce of Leptospira alstonii serovar Room22.</title>
        <authorList>
            <person name="Nally J.E."/>
            <person name="Bayles D.O."/>
            <person name="Hurley D."/>
            <person name="Fanning S."/>
            <person name="McMahon B.J."/>
            <person name="Arent Z."/>
        </authorList>
    </citation>
    <scope>NUCLEOTIDE SEQUENCE [LARGE SCALE GENOMIC DNA]</scope>
    <source>
        <strain evidence="2 3">GWTS #1</strain>
    </source>
</reference>
<keyword evidence="1" id="KW-0812">Transmembrane</keyword>
<dbReference type="OrthoDB" id="5124248at2"/>
<feature type="transmembrane region" description="Helical" evidence="1">
    <location>
        <begin position="6"/>
        <end position="24"/>
    </location>
</feature>
<feature type="transmembrane region" description="Helical" evidence="1">
    <location>
        <begin position="189"/>
        <end position="206"/>
    </location>
</feature>
<accession>A0A1D7V0Q5</accession>
<organism evidence="2 3">
    <name type="scientific">Leptospira tipperaryensis</name>
    <dbReference type="NCBI Taxonomy" id="2564040"/>
    <lineage>
        <taxon>Bacteria</taxon>
        <taxon>Pseudomonadati</taxon>
        <taxon>Spirochaetota</taxon>
        <taxon>Spirochaetia</taxon>
        <taxon>Leptospirales</taxon>
        <taxon>Leptospiraceae</taxon>
        <taxon>Leptospira</taxon>
    </lineage>
</organism>
<dbReference type="KEGG" id="laj:A0128_17190"/>
<gene>
    <name evidence="2" type="ORF">A0128_17190</name>
</gene>
<feature type="transmembrane region" description="Helical" evidence="1">
    <location>
        <begin position="226"/>
        <end position="247"/>
    </location>
</feature>
<feature type="transmembrane region" description="Helical" evidence="1">
    <location>
        <begin position="108"/>
        <end position="126"/>
    </location>
</feature>
<feature type="transmembrane region" description="Helical" evidence="1">
    <location>
        <begin position="440"/>
        <end position="459"/>
    </location>
</feature>
<evidence type="ECO:0008006" key="4">
    <source>
        <dbReference type="Google" id="ProtNLM"/>
    </source>
</evidence>
<evidence type="ECO:0000256" key="1">
    <source>
        <dbReference type="SAM" id="Phobius"/>
    </source>
</evidence>
<feature type="transmembrane region" description="Helical" evidence="1">
    <location>
        <begin position="348"/>
        <end position="368"/>
    </location>
</feature>
<dbReference type="Proteomes" id="UP000094197">
    <property type="component" value="Chromosome 1"/>
</dbReference>
<dbReference type="AlphaFoldDB" id="A0A1D7V0Q5"/>
<evidence type="ECO:0000313" key="3">
    <source>
        <dbReference type="Proteomes" id="UP000094197"/>
    </source>
</evidence>
<name>A0A1D7V0Q5_9LEPT</name>
<proteinExistence type="predicted"/>
<keyword evidence="1" id="KW-0472">Membrane</keyword>